<name>A0A2K1X096_POPTR</name>
<dbReference type="STRING" id="3694.A0A2K1X096"/>
<evidence type="ECO:0000313" key="3">
    <source>
        <dbReference type="Proteomes" id="UP000006729"/>
    </source>
</evidence>
<dbReference type="AlphaFoldDB" id="A0A2K1X096"/>
<dbReference type="EMBL" id="CM009307">
    <property type="protein sequence ID" value="PNS94205.1"/>
    <property type="molecule type" value="Genomic_DNA"/>
</dbReference>
<dbReference type="InParanoid" id="A0A2K1X096"/>
<reference evidence="2 3" key="1">
    <citation type="journal article" date="2006" name="Science">
        <title>The genome of black cottonwood, Populus trichocarpa (Torr. &amp; Gray).</title>
        <authorList>
            <person name="Tuskan G.A."/>
            <person name="Difazio S."/>
            <person name="Jansson S."/>
            <person name="Bohlmann J."/>
            <person name="Grigoriev I."/>
            <person name="Hellsten U."/>
            <person name="Putnam N."/>
            <person name="Ralph S."/>
            <person name="Rombauts S."/>
            <person name="Salamov A."/>
            <person name="Schein J."/>
            <person name="Sterck L."/>
            <person name="Aerts A."/>
            <person name="Bhalerao R.R."/>
            <person name="Bhalerao R.P."/>
            <person name="Blaudez D."/>
            <person name="Boerjan W."/>
            <person name="Brun A."/>
            <person name="Brunner A."/>
            <person name="Busov V."/>
            <person name="Campbell M."/>
            <person name="Carlson J."/>
            <person name="Chalot M."/>
            <person name="Chapman J."/>
            <person name="Chen G.L."/>
            <person name="Cooper D."/>
            <person name="Coutinho P.M."/>
            <person name="Couturier J."/>
            <person name="Covert S."/>
            <person name="Cronk Q."/>
            <person name="Cunningham R."/>
            <person name="Davis J."/>
            <person name="Degroeve S."/>
            <person name="Dejardin A."/>
            <person name="Depamphilis C."/>
            <person name="Detter J."/>
            <person name="Dirks B."/>
            <person name="Dubchak I."/>
            <person name="Duplessis S."/>
            <person name="Ehlting J."/>
            <person name="Ellis B."/>
            <person name="Gendler K."/>
            <person name="Goodstein D."/>
            <person name="Gribskov M."/>
            <person name="Grimwood J."/>
            <person name="Groover A."/>
            <person name="Gunter L."/>
            <person name="Hamberger B."/>
            <person name="Heinze B."/>
            <person name="Helariutta Y."/>
            <person name="Henrissat B."/>
            <person name="Holligan D."/>
            <person name="Holt R."/>
            <person name="Huang W."/>
            <person name="Islam-Faridi N."/>
            <person name="Jones S."/>
            <person name="Jones-Rhoades M."/>
            <person name="Jorgensen R."/>
            <person name="Joshi C."/>
            <person name="Kangasjarvi J."/>
            <person name="Karlsson J."/>
            <person name="Kelleher C."/>
            <person name="Kirkpatrick R."/>
            <person name="Kirst M."/>
            <person name="Kohler A."/>
            <person name="Kalluri U."/>
            <person name="Larimer F."/>
            <person name="Leebens-Mack J."/>
            <person name="Leple J.C."/>
            <person name="Locascio P."/>
            <person name="Lou Y."/>
            <person name="Lucas S."/>
            <person name="Martin F."/>
            <person name="Montanini B."/>
            <person name="Napoli C."/>
            <person name="Nelson D.R."/>
            <person name="Nelson C."/>
            <person name="Nieminen K."/>
            <person name="Nilsson O."/>
            <person name="Pereda V."/>
            <person name="Peter G."/>
            <person name="Philippe R."/>
            <person name="Pilate G."/>
            <person name="Poliakov A."/>
            <person name="Razumovskaya J."/>
            <person name="Richardson P."/>
            <person name="Rinaldi C."/>
            <person name="Ritland K."/>
            <person name="Rouze P."/>
            <person name="Ryaboy D."/>
            <person name="Schmutz J."/>
            <person name="Schrader J."/>
            <person name="Segerman B."/>
            <person name="Shin H."/>
            <person name="Siddiqui A."/>
            <person name="Sterky F."/>
            <person name="Terry A."/>
            <person name="Tsai C.J."/>
            <person name="Uberbacher E."/>
            <person name="Unneberg P."/>
            <person name="Vahala J."/>
            <person name="Wall K."/>
            <person name="Wessler S."/>
            <person name="Yang G."/>
            <person name="Yin T."/>
            <person name="Douglas C."/>
            <person name="Marra M."/>
            <person name="Sandberg G."/>
            <person name="Van de Peer Y."/>
            <person name="Rokhsar D."/>
        </authorList>
    </citation>
    <scope>NUCLEOTIDE SEQUENCE [LARGE SCALE GENOMIC DNA]</scope>
    <source>
        <strain evidence="3">cv. Nisqually</strain>
    </source>
</reference>
<gene>
    <name evidence="2" type="ORF">POPTR_018G132300</name>
</gene>
<proteinExistence type="predicted"/>
<protein>
    <submittedName>
        <fullName evidence="2">Uncharacterized protein</fullName>
    </submittedName>
</protein>
<feature type="compositionally biased region" description="Polar residues" evidence="1">
    <location>
        <begin position="1"/>
        <end position="10"/>
    </location>
</feature>
<feature type="region of interest" description="Disordered" evidence="1">
    <location>
        <begin position="1"/>
        <end position="29"/>
    </location>
</feature>
<organism evidence="2 3">
    <name type="scientific">Populus trichocarpa</name>
    <name type="common">Western balsam poplar</name>
    <name type="synonym">Populus balsamifera subsp. trichocarpa</name>
    <dbReference type="NCBI Taxonomy" id="3694"/>
    <lineage>
        <taxon>Eukaryota</taxon>
        <taxon>Viridiplantae</taxon>
        <taxon>Streptophyta</taxon>
        <taxon>Embryophyta</taxon>
        <taxon>Tracheophyta</taxon>
        <taxon>Spermatophyta</taxon>
        <taxon>Magnoliopsida</taxon>
        <taxon>eudicotyledons</taxon>
        <taxon>Gunneridae</taxon>
        <taxon>Pentapetalae</taxon>
        <taxon>rosids</taxon>
        <taxon>fabids</taxon>
        <taxon>Malpighiales</taxon>
        <taxon>Salicaceae</taxon>
        <taxon>Saliceae</taxon>
        <taxon>Populus</taxon>
    </lineage>
</organism>
<accession>A0A2K1X096</accession>
<evidence type="ECO:0000313" key="2">
    <source>
        <dbReference type="EMBL" id="PNS94205.1"/>
    </source>
</evidence>
<sequence>MSGSSWPSENELNEIKDSKPTMAGRGPEEERVVVSPCRICPLDARIDHQVLLIENEYLGLKNGILDQSAMLLSSHACLTRMNCKGVLEPKLAKRAEHYFSENMRGITLLTFVPSKK</sequence>
<evidence type="ECO:0000256" key="1">
    <source>
        <dbReference type="SAM" id="MobiDB-lite"/>
    </source>
</evidence>
<dbReference type="Proteomes" id="UP000006729">
    <property type="component" value="Chromosome 18"/>
</dbReference>
<keyword evidence="3" id="KW-1185">Reference proteome</keyword>